<feature type="chain" id="PRO_5015567829" evidence="5">
    <location>
        <begin position="20"/>
        <end position="887"/>
    </location>
</feature>
<accession>A0A2S7ITL8</accession>
<evidence type="ECO:0000256" key="3">
    <source>
        <dbReference type="ARBA" id="ARBA00023237"/>
    </source>
</evidence>
<dbReference type="InterPro" id="IPR037066">
    <property type="entry name" value="Plug_dom_sf"/>
</dbReference>
<proteinExistence type="predicted"/>
<keyword evidence="5" id="KW-0732">Signal</keyword>
<feature type="compositionally biased region" description="Gly residues" evidence="4">
    <location>
        <begin position="871"/>
        <end position="887"/>
    </location>
</feature>
<dbReference type="SUPFAM" id="SSF56935">
    <property type="entry name" value="Porins"/>
    <property type="match status" value="1"/>
</dbReference>
<evidence type="ECO:0000256" key="1">
    <source>
        <dbReference type="ARBA" id="ARBA00004442"/>
    </source>
</evidence>
<sequence length="887" mass="96235">MIKYLFFLFAMLSLGTAFAQFPAAPGGQPKAIPGTDMDTSPKGNSKVSGFVVDSALTKAVEFASVALYSKATNKPVDGTVADDKGKFTLNRVAEGNYKLLITFIGYTAKTVDNVVVKKGEDLDLGVIKLSASTRTLQEVTVTGQRELIEEKVDRMVYNAEKDITAKGGDAGDILRKVPMLSVDLDGNVQLRGSSNVRVLINGKPSTIVAQSVADALKLIPSEMIKSVEVITSPSAKYDAEGSGGIINIITKKNTLQGLTLNIDSGVGNRGANLGLNGNYRRGKLGFSLNGFGRASYNVKNKNVNDQTSIVEGVQTLTNQTSTGMNQNLFGRYSLGMDYDISKTASLNGNISFGTRNGNNTQDLVTGRYRGGVMTGSDARHIDTKDFSNTVDANIDYTKTFKPQQELSISGQFSRNNRTNNYLAELMDGEGTIGSRQKNDNESYNQETTIQVDYQTPIGKTQLVEFGGKSIFRQVQSDYKYFVAPGENGAFITDTTRTNNQLNYDQNVMAGYATYQLSTKNKWYFKAGARYERTFINADFKVGFSSLDIPDYNNLVPSINISKSIGAGTLKWGYNLRLQRPGIQSLNPNVNIANPVNVSLGNPYLRPELTDNVEMSYSTSINKTYLNFTGFYRHTGNSIEQVRSNVRDIKQVFEGTAYGTVLNSVLEGVAADAIVTTSSNIGKQEVVGVNVFGNVSITPKISVGGGTDIMYSMLSNGSNTTLRASNSGFNVSGRFNLSISLKNSWAVQGFGFIRGRQIQLQGTQGGMAFYNLGVRKEFKDKKASLGLGLENFLNFNGFKVRNSFDSPAFSQRSVNTLYNTGVRVTFSYRIGKMSFDQPQRRRGKGVNNDDIKSGGEGDGGGQPQNQQPQNGTPGGNRPGGGRPGGQRN</sequence>
<dbReference type="Gene3D" id="2.40.170.20">
    <property type="entry name" value="TonB-dependent receptor, beta-barrel domain"/>
    <property type="match status" value="1"/>
</dbReference>
<dbReference type="GO" id="GO:0009279">
    <property type="term" value="C:cell outer membrane"/>
    <property type="evidence" value="ECO:0007669"/>
    <property type="project" value="UniProtKB-SubCell"/>
</dbReference>
<organism evidence="7 8">
    <name type="scientific">Siphonobacter curvatus</name>
    <dbReference type="NCBI Taxonomy" id="2094562"/>
    <lineage>
        <taxon>Bacteria</taxon>
        <taxon>Pseudomonadati</taxon>
        <taxon>Bacteroidota</taxon>
        <taxon>Cytophagia</taxon>
        <taxon>Cytophagales</taxon>
        <taxon>Cytophagaceae</taxon>
        <taxon>Siphonobacter</taxon>
    </lineage>
</organism>
<dbReference type="EMBL" id="PTRA01000001">
    <property type="protein sequence ID" value="PQA60940.1"/>
    <property type="molecule type" value="Genomic_DNA"/>
</dbReference>
<evidence type="ECO:0000256" key="4">
    <source>
        <dbReference type="SAM" id="MobiDB-lite"/>
    </source>
</evidence>
<dbReference type="InterPro" id="IPR008969">
    <property type="entry name" value="CarboxyPept-like_regulatory"/>
</dbReference>
<name>A0A2S7ITL8_9BACT</name>
<evidence type="ECO:0000313" key="7">
    <source>
        <dbReference type="EMBL" id="PQA60940.1"/>
    </source>
</evidence>
<dbReference type="PANTHER" id="PTHR40980:SF4">
    <property type="entry name" value="TONB-DEPENDENT RECEPTOR-LIKE BETA-BARREL DOMAIN-CONTAINING PROTEIN"/>
    <property type="match status" value="1"/>
</dbReference>
<comment type="subcellular location">
    <subcellularLocation>
        <location evidence="1">Cell outer membrane</location>
    </subcellularLocation>
</comment>
<protein>
    <submittedName>
        <fullName evidence="7">TonB-dependent receptor</fullName>
    </submittedName>
</protein>
<dbReference type="SUPFAM" id="SSF49464">
    <property type="entry name" value="Carboxypeptidase regulatory domain-like"/>
    <property type="match status" value="1"/>
</dbReference>
<keyword evidence="3" id="KW-0998">Cell outer membrane</keyword>
<keyword evidence="7" id="KW-0675">Receptor</keyword>
<dbReference type="OrthoDB" id="905812at2"/>
<evidence type="ECO:0000313" key="8">
    <source>
        <dbReference type="Proteomes" id="UP000239590"/>
    </source>
</evidence>
<keyword evidence="2" id="KW-0472">Membrane</keyword>
<dbReference type="Gene3D" id="2.170.130.10">
    <property type="entry name" value="TonB-dependent receptor, plug domain"/>
    <property type="match status" value="1"/>
</dbReference>
<dbReference type="Pfam" id="PF14905">
    <property type="entry name" value="OMP_b-brl_3"/>
    <property type="match status" value="1"/>
</dbReference>
<dbReference type="Proteomes" id="UP000239590">
    <property type="component" value="Unassembled WGS sequence"/>
</dbReference>
<evidence type="ECO:0000256" key="5">
    <source>
        <dbReference type="SAM" id="SignalP"/>
    </source>
</evidence>
<dbReference type="InterPro" id="IPR036942">
    <property type="entry name" value="Beta-barrel_TonB_sf"/>
</dbReference>
<dbReference type="Gene3D" id="2.60.40.1120">
    <property type="entry name" value="Carboxypeptidase-like, regulatory domain"/>
    <property type="match status" value="1"/>
</dbReference>
<evidence type="ECO:0000256" key="2">
    <source>
        <dbReference type="ARBA" id="ARBA00023136"/>
    </source>
</evidence>
<feature type="region of interest" description="Disordered" evidence="4">
    <location>
        <begin position="834"/>
        <end position="887"/>
    </location>
</feature>
<keyword evidence="8" id="KW-1185">Reference proteome</keyword>
<feature type="domain" description="Outer membrane protein beta-barrel" evidence="6">
    <location>
        <begin position="400"/>
        <end position="827"/>
    </location>
</feature>
<comment type="caution">
    <text evidence="7">The sequence shown here is derived from an EMBL/GenBank/DDBJ whole genome shotgun (WGS) entry which is preliminary data.</text>
</comment>
<evidence type="ECO:0000259" key="6">
    <source>
        <dbReference type="Pfam" id="PF14905"/>
    </source>
</evidence>
<dbReference type="AlphaFoldDB" id="A0A2S7ITL8"/>
<dbReference type="PANTHER" id="PTHR40980">
    <property type="entry name" value="PLUG DOMAIN-CONTAINING PROTEIN"/>
    <property type="match status" value="1"/>
</dbReference>
<dbReference type="InterPro" id="IPR041700">
    <property type="entry name" value="OMP_b-brl_3"/>
</dbReference>
<gene>
    <name evidence="7" type="ORF">C5O19_00540</name>
</gene>
<feature type="signal peptide" evidence="5">
    <location>
        <begin position="1"/>
        <end position="19"/>
    </location>
</feature>
<dbReference type="Pfam" id="PF13620">
    <property type="entry name" value="CarboxypepD_reg"/>
    <property type="match status" value="1"/>
</dbReference>
<reference evidence="8" key="1">
    <citation type="submission" date="2018-02" db="EMBL/GenBank/DDBJ databases">
        <title>Genome sequencing of Solimonas sp. HR-BB.</title>
        <authorList>
            <person name="Lee Y."/>
            <person name="Jeon C.O."/>
        </authorList>
    </citation>
    <scope>NUCLEOTIDE SEQUENCE [LARGE SCALE GENOMIC DNA]</scope>
    <source>
        <strain evidence="8">HR-U</strain>
    </source>
</reference>